<dbReference type="InterPro" id="IPR003594">
    <property type="entry name" value="HATPase_dom"/>
</dbReference>
<dbReference type="FunFam" id="3.30.565.10:FF:000037">
    <property type="entry name" value="Hybrid sensor histidine kinase/response regulator"/>
    <property type="match status" value="1"/>
</dbReference>
<keyword evidence="3" id="KW-0597">Phosphoprotein</keyword>
<proteinExistence type="predicted"/>
<name>A0A2S6FYX8_9CLOT</name>
<keyword evidence="9" id="KW-1133">Transmembrane helix</keyword>
<evidence type="ECO:0000313" key="12">
    <source>
        <dbReference type="Proteomes" id="UP000239863"/>
    </source>
</evidence>
<comment type="catalytic activity">
    <reaction evidence="1">
        <text>ATP + protein L-histidine = ADP + protein N-phospho-L-histidine.</text>
        <dbReference type="EC" id="2.7.13.3"/>
    </reaction>
</comment>
<dbReference type="STRING" id="37659.GCA_000703125_00880"/>
<dbReference type="EMBL" id="PTIS01000004">
    <property type="protein sequence ID" value="PPK48764.1"/>
    <property type="molecule type" value="Genomic_DNA"/>
</dbReference>
<protein>
    <recommendedName>
        <fullName evidence="2">histidine kinase</fullName>
        <ecNumber evidence="2">2.7.13.3</ecNumber>
    </recommendedName>
</protein>
<dbReference type="InterPro" id="IPR003661">
    <property type="entry name" value="HisK_dim/P_dom"/>
</dbReference>
<dbReference type="InterPro" id="IPR036890">
    <property type="entry name" value="HATPase_C_sf"/>
</dbReference>
<evidence type="ECO:0000256" key="6">
    <source>
        <dbReference type="ARBA" id="ARBA00022777"/>
    </source>
</evidence>
<evidence type="ECO:0000256" key="8">
    <source>
        <dbReference type="ARBA" id="ARBA00023012"/>
    </source>
</evidence>
<keyword evidence="4" id="KW-0808">Transferase</keyword>
<evidence type="ECO:0000256" key="4">
    <source>
        <dbReference type="ARBA" id="ARBA00022679"/>
    </source>
</evidence>
<sequence>MICTFISVLINIFLITFIAYLIYALKNLKSTKKSELYLKSILEILDEDITLVTSSESIYYYNHKSINNFISTMDNNNNNNDSGNSSKVVGLQEFKSRLSNDDLINLDKVICGSLNSYKFQQNLNFHGNINNFEAYHIKETNCTLLICSNVTSLHNLQNTIHEMEHKCEFNCSKIKDIIEKDKCKTEFLANVSHELRTPINIIFSAVQMLGLKPSLSNDTDLSFERYNKMIKQNCYRLLRLIDNLIDISKIDAGFYNISIKDHEIIKIVEDITLSVANYIEDKNIELIFDTELEEKVIACDPDKIERIVLNLLTNAVKFTPEGGSIFVNIYDKDDYIAISVKDTGIGIPEDKKDIIFKRFCHSEKSSHLNSSGSGIGLSLIKSLVEMHKGNVHVSSSYGHGSEFTVNLPCALSNNLNTKPTFESCQTQNIEKINIEFSDIYS</sequence>
<dbReference type="CDD" id="cd00082">
    <property type="entry name" value="HisKA"/>
    <property type="match status" value="1"/>
</dbReference>
<dbReference type="Pfam" id="PF02518">
    <property type="entry name" value="HATPase_c"/>
    <property type="match status" value="1"/>
</dbReference>
<feature type="transmembrane region" description="Helical" evidence="9">
    <location>
        <begin position="6"/>
        <end position="25"/>
    </location>
</feature>
<evidence type="ECO:0000256" key="1">
    <source>
        <dbReference type="ARBA" id="ARBA00000085"/>
    </source>
</evidence>
<comment type="caution">
    <text evidence="11">The sequence shown here is derived from an EMBL/GenBank/DDBJ whole genome shotgun (WGS) entry which is preliminary data.</text>
</comment>
<dbReference type="SUPFAM" id="SSF55874">
    <property type="entry name" value="ATPase domain of HSP90 chaperone/DNA topoisomerase II/histidine kinase"/>
    <property type="match status" value="1"/>
</dbReference>
<dbReference type="PANTHER" id="PTHR43547">
    <property type="entry name" value="TWO-COMPONENT HISTIDINE KINASE"/>
    <property type="match status" value="1"/>
</dbReference>
<keyword evidence="9" id="KW-0472">Membrane</keyword>
<reference evidence="11 12" key="1">
    <citation type="submission" date="2018-02" db="EMBL/GenBank/DDBJ databases">
        <title>Genomic Encyclopedia of Archaeal and Bacterial Type Strains, Phase II (KMG-II): from individual species to whole genera.</title>
        <authorList>
            <person name="Goeker M."/>
        </authorList>
    </citation>
    <scope>NUCLEOTIDE SEQUENCE [LARGE SCALE GENOMIC DNA]</scope>
    <source>
        <strain evidence="11 12">DSM 15099</strain>
    </source>
</reference>
<keyword evidence="9" id="KW-0812">Transmembrane</keyword>
<evidence type="ECO:0000256" key="9">
    <source>
        <dbReference type="SAM" id="Phobius"/>
    </source>
</evidence>
<dbReference type="EC" id="2.7.13.3" evidence="2"/>
<dbReference type="InterPro" id="IPR004358">
    <property type="entry name" value="Sig_transdc_His_kin-like_C"/>
</dbReference>
<evidence type="ECO:0000256" key="5">
    <source>
        <dbReference type="ARBA" id="ARBA00022741"/>
    </source>
</evidence>
<gene>
    <name evidence="11" type="ORF">BD821_10423</name>
</gene>
<keyword evidence="5" id="KW-0547">Nucleotide-binding</keyword>
<dbReference type="PANTHER" id="PTHR43547:SF2">
    <property type="entry name" value="HYBRID SIGNAL TRANSDUCTION HISTIDINE KINASE C"/>
    <property type="match status" value="1"/>
</dbReference>
<dbReference type="InterPro" id="IPR036097">
    <property type="entry name" value="HisK_dim/P_sf"/>
</dbReference>
<dbReference type="PRINTS" id="PR00344">
    <property type="entry name" value="BCTRLSENSOR"/>
</dbReference>
<organism evidence="11 12">
    <name type="scientific">Clostridium algidicarnis DSM 15099</name>
    <dbReference type="NCBI Taxonomy" id="1121295"/>
    <lineage>
        <taxon>Bacteria</taxon>
        <taxon>Bacillati</taxon>
        <taxon>Bacillota</taxon>
        <taxon>Clostridia</taxon>
        <taxon>Eubacteriales</taxon>
        <taxon>Clostridiaceae</taxon>
        <taxon>Clostridium</taxon>
    </lineage>
</organism>
<dbReference type="AlphaFoldDB" id="A0A2S6FYX8"/>
<dbReference type="InterPro" id="IPR005467">
    <property type="entry name" value="His_kinase_dom"/>
</dbReference>
<dbReference type="GO" id="GO:0000155">
    <property type="term" value="F:phosphorelay sensor kinase activity"/>
    <property type="evidence" value="ECO:0007669"/>
    <property type="project" value="InterPro"/>
</dbReference>
<dbReference type="SMART" id="SM00387">
    <property type="entry name" value="HATPase_c"/>
    <property type="match status" value="1"/>
</dbReference>
<dbReference type="PROSITE" id="PS50109">
    <property type="entry name" value="HIS_KIN"/>
    <property type="match status" value="1"/>
</dbReference>
<evidence type="ECO:0000256" key="2">
    <source>
        <dbReference type="ARBA" id="ARBA00012438"/>
    </source>
</evidence>
<evidence type="ECO:0000313" key="11">
    <source>
        <dbReference type="EMBL" id="PPK48764.1"/>
    </source>
</evidence>
<dbReference type="Gene3D" id="1.10.287.130">
    <property type="match status" value="1"/>
</dbReference>
<dbReference type="SMART" id="SM00388">
    <property type="entry name" value="HisKA"/>
    <property type="match status" value="1"/>
</dbReference>
<keyword evidence="7" id="KW-0067">ATP-binding</keyword>
<accession>A0A2S6FYX8</accession>
<keyword evidence="6" id="KW-0418">Kinase</keyword>
<dbReference type="SUPFAM" id="SSF47384">
    <property type="entry name" value="Homodimeric domain of signal transducing histidine kinase"/>
    <property type="match status" value="1"/>
</dbReference>
<evidence type="ECO:0000259" key="10">
    <source>
        <dbReference type="PROSITE" id="PS50109"/>
    </source>
</evidence>
<dbReference type="Pfam" id="PF00512">
    <property type="entry name" value="HisKA"/>
    <property type="match status" value="1"/>
</dbReference>
<dbReference type="RefSeq" id="WP_242971460.1">
    <property type="nucleotide sequence ID" value="NZ_PTIS01000004.1"/>
</dbReference>
<evidence type="ECO:0000256" key="7">
    <source>
        <dbReference type="ARBA" id="ARBA00022840"/>
    </source>
</evidence>
<evidence type="ECO:0000256" key="3">
    <source>
        <dbReference type="ARBA" id="ARBA00022553"/>
    </source>
</evidence>
<dbReference type="Gene3D" id="3.30.565.10">
    <property type="entry name" value="Histidine kinase-like ATPase, C-terminal domain"/>
    <property type="match status" value="1"/>
</dbReference>
<dbReference type="GO" id="GO:0005524">
    <property type="term" value="F:ATP binding"/>
    <property type="evidence" value="ECO:0007669"/>
    <property type="project" value="UniProtKB-KW"/>
</dbReference>
<keyword evidence="8" id="KW-0902">Two-component regulatory system</keyword>
<feature type="domain" description="Histidine kinase" evidence="10">
    <location>
        <begin position="190"/>
        <end position="411"/>
    </location>
</feature>
<dbReference type="Proteomes" id="UP000239863">
    <property type="component" value="Unassembled WGS sequence"/>
</dbReference>